<dbReference type="STRING" id="1246637.MTBBW1_1530003"/>
<keyword evidence="3" id="KW-1185">Reference proteome</keyword>
<dbReference type="AlphaFoldDB" id="A0A1W1H8H6"/>
<accession>A0A1W1H8H6</accession>
<evidence type="ECO:0000313" key="2">
    <source>
        <dbReference type="EMBL" id="SLM28769.1"/>
    </source>
</evidence>
<protein>
    <submittedName>
        <fullName evidence="2">Uncharacterized protein</fullName>
    </submittedName>
</protein>
<feature type="region of interest" description="Disordered" evidence="1">
    <location>
        <begin position="1"/>
        <end position="21"/>
    </location>
</feature>
<evidence type="ECO:0000313" key="3">
    <source>
        <dbReference type="Proteomes" id="UP000191931"/>
    </source>
</evidence>
<sequence>MQERQRKMNDDSMKKRNDNYELREDYDLSQLPIMPKGRYAPERRLGKNVVVLEPDLARAFPSDESVNQALRLILKATKIPVKTISNDKPHYANITLQGTP</sequence>
<name>A0A1W1H8H6_9BACT</name>
<gene>
    <name evidence="2" type="ORF">MTBBW1_1530003</name>
</gene>
<organism evidence="2 3">
    <name type="scientific">Desulfamplus magnetovallimortis</name>
    <dbReference type="NCBI Taxonomy" id="1246637"/>
    <lineage>
        <taxon>Bacteria</taxon>
        <taxon>Pseudomonadati</taxon>
        <taxon>Thermodesulfobacteriota</taxon>
        <taxon>Desulfobacteria</taxon>
        <taxon>Desulfobacterales</taxon>
        <taxon>Desulfobacteraceae</taxon>
        <taxon>Desulfamplus</taxon>
    </lineage>
</organism>
<dbReference type="EMBL" id="FWEV01000061">
    <property type="protein sequence ID" value="SLM28769.1"/>
    <property type="molecule type" value="Genomic_DNA"/>
</dbReference>
<evidence type="ECO:0000256" key="1">
    <source>
        <dbReference type="SAM" id="MobiDB-lite"/>
    </source>
</evidence>
<dbReference type="Proteomes" id="UP000191931">
    <property type="component" value="Unassembled WGS sequence"/>
</dbReference>
<reference evidence="2 3" key="1">
    <citation type="submission" date="2017-03" db="EMBL/GenBank/DDBJ databases">
        <authorList>
            <person name="Afonso C.L."/>
            <person name="Miller P.J."/>
            <person name="Scott M.A."/>
            <person name="Spackman E."/>
            <person name="Goraichik I."/>
            <person name="Dimitrov K.M."/>
            <person name="Suarez D.L."/>
            <person name="Swayne D.E."/>
        </authorList>
    </citation>
    <scope>NUCLEOTIDE SEQUENCE [LARGE SCALE GENOMIC DNA]</scope>
    <source>
        <strain evidence="2">PRJEB14757</strain>
    </source>
</reference>
<proteinExistence type="predicted"/>